<proteinExistence type="predicted"/>
<dbReference type="InterPro" id="IPR006674">
    <property type="entry name" value="HD_domain"/>
</dbReference>
<accession>A0ABR5MNP6</accession>
<reference evidence="3 4" key="1">
    <citation type="submission" date="2015-07" db="EMBL/GenBank/DDBJ databases">
        <title>High-quality draft genome sequence of Oceanobacillus caeni HM6, a bacillus isolated from a human feces.</title>
        <authorList>
            <person name="Kumar J."/>
            <person name="Verma M.K."/>
            <person name="Pandey R."/>
            <person name="Bhambi M."/>
            <person name="Chauhan N."/>
        </authorList>
    </citation>
    <scope>NUCLEOTIDE SEQUENCE [LARGE SCALE GENOMIC DNA]</scope>
    <source>
        <strain evidence="3 4">HM6</strain>
    </source>
</reference>
<comment type="caution">
    <text evidence="3">The sequence shown here is derived from an EMBL/GenBank/DDBJ whole genome shotgun (WGS) entry which is preliminary data.</text>
</comment>
<evidence type="ECO:0000313" key="4">
    <source>
        <dbReference type="Proteomes" id="UP000037854"/>
    </source>
</evidence>
<evidence type="ECO:0000259" key="2">
    <source>
        <dbReference type="Pfam" id="PF01966"/>
    </source>
</evidence>
<evidence type="ECO:0000256" key="1">
    <source>
        <dbReference type="ARBA" id="ARBA00022801"/>
    </source>
</evidence>
<keyword evidence="1 3" id="KW-0378">Hydrolase</keyword>
<organism evidence="3 4">
    <name type="scientific">Oceanobacillus caeni</name>
    <dbReference type="NCBI Taxonomy" id="405946"/>
    <lineage>
        <taxon>Bacteria</taxon>
        <taxon>Bacillati</taxon>
        <taxon>Bacillota</taxon>
        <taxon>Bacilli</taxon>
        <taxon>Bacillales</taxon>
        <taxon>Bacillaceae</taxon>
        <taxon>Oceanobacillus</taxon>
    </lineage>
</organism>
<dbReference type="GO" id="GO:0016787">
    <property type="term" value="F:hydrolase activity"/>
    <property type="evidence" value="ECO:0007669"/>
    <property type="project" value="UniProtKB-KW"/>
</dbReference>
<dbReference type="Gene3D" id="1.10.3210.10">
    <property type="entry name" value="Hypothetical protein af1432"/>
    <property type="match status" value="1"/>
</dbReference>
<gene>
    <name evidence="3" type="ORF">AFL42_00405</name>
</gene>
<dbReference type="PANTHER" id="PTHR37294:SF1">
    <property type="entry name" value="3'-5' EXORIBONUCLEASE YHAM"/>
    <property type="match status" value="1"/>
</dbReference>
<feature type="domain" description="HD" evidence="2">
    <location>
        <begin position="256"/>
        <end position="398"/>
    </location>
</feature>
<keyword evidence="4" id="KW-1185">Reference proteome</keyword>
<dbReference type="PANTHER" id="PTHR37294">
    <property type="entry name" value="3'-5' EXORIBONUCLEASE YHAM"/>
    <property type="match status" value="1"/>
</dbReference>
<sequence length="408" mass="47136">MSNTQSYFYSNVPINVEVSDLEREQILKQFPPPSLPNGKDTFNLDHETAGNQVHVRLLVNDYQVQLTKTNKEFLKVRFSNNVGVIQAKIWDNQGAVERILPLLEQYSIFDVVGKVDEFNGFKSLTVNELNPCEEEINPFTYLPYTKQDLEGLTIELFSYLNELKSPYKEISLAAMNQFWEQFSIRPAAKGYHHNYLGGLLKHTVGLMRFARFILKFEDNPYKALMKLINIVEKAHKNELWAEIQGNQSQPFIWKGTIDHLYNMFYGAMKHKESQPNYDLLMTSILFHDIGKLLEYDHAGKTYDDFRFLFPTATNSNFENRKQAGITMDELGAMVGHIPYGVLILSKIIEKENIPVSMEEIHQMAHCILCHHGLPEWGSAVRSPETIEGYLIHIVDYLDSRYENAEVIK</sequence>
<protein>
    <submittedName>
        <fullName evidence="3">Hydrolase</fullName>
    </submittedName>
</protein>
<dbReference type="EMBL" id="LGTK01000001">
    <property type="protein sequence ID" value="KPH79208.1"/>
    <property type="molecule type" value="Genomic_DNA"/>
</dbReference>
<dbReference type="SUPFAM" id="SSF109604">
    <property type="entry name" value="HD-domain/PDEase-like"/>
    <property type="match status" value="1"/>
</dbReference>
<dbReference type="RefSeq" id="WP_060667480.1">
    <property type="nucleotide sequence ID" value="NZ_JAHHXM010000007.1"/>
</dbReference>
<evidence type="ECO:0000313" key="3">
    <source>
        <dbReference type="EMBL" id="KPH79208.1"/>
    </source>
</evidence>
<dbReference type="Proteomes" id="UP000037854">
    <property type="component" value="Unassembled WGS sequence"/>
</dbReference>
<dbReference type="InterPro" id="IPR050798">
    <property type="entry name" value="YhaM_exoribonuc/phosphodiest"/>
</dbReference>
<dbReference type="Pfam" id="PF01966">
    <property type="entry name" value="HD"/>
    <property type="match status" value="1"/>
</dbReference>
<name>A0ABR5MNP6_9BACI</name>